<name>A0ABU4DRJ5_9DEIO</name>
<keyword evidence="3" id="KW-1185">Reference proteome</keyword>
<evidence type="ECO:0000256" key="1">
    <source>
        <dbReference type="SAM" id="SignalP"/>
    </source>
</evidence>
<gene>
    <name evidence="2" type="ORF">ORD21_10690</name>
</gene>
<dbReference type="Pfam" id="PF10016">
    <property type="entry name" value="DUF2259"/>
    <property type="match status" value="1"/>
</dbReference>
<organism evidence="2 3">
    <name type="scientific">Deinococcus arenicola</name>
    <dbReference type="NCBI Taxonomy" id="2994950"/>
    <lineage>
        <taxon>Bacteria</taxon>
        <taxon>Thermotogati</taxon>
        <taxon>Deinococcota</taxon>
        <taxon>Deinococci</taxon>
        <taxon>Deinococcales</taxon>
        <taxon>Deinococcaceae</taxon>
        <taxon>Deinococcus</taxon>
    </lineage>
</organism>
<dbReference type="InterPro" id="IPR018725">
    <property type="entry name" value="DUF2259_secreted"/>
</dbReference>
<feature type="signal peptide" evidence="1">
    <location>
        <begin position="1"/>
        <end position="16"/>
    </location>
</feature>
<evidence type="ECO:0000313" key="3">
    <source>
        <dbReference type="Proteomes" id="UP001276150"/>
    </source>
</evidence>
<proteinExistence type="predicted"/>
<dbReference type="EMBL" id="JAPMIV010000018">
    <property type="protein sequence ID" value="MDV6375053.1"/>
    <property type="molecule type" value="Genomic_DNA"/>
</dbReference>
<dbReference type="Proteomes" id="UP001276150">
    <property type="component" value="Unassembled WGS sequence"/>
</dbReference>
<keyword evidence="1" id="KW-0732">Signal</keyword>
<evidence type="ECO:0000313" key="2">
    <source>
        <dbReference type="EMBL" id="MDV6375053.1"/>
    </source>
</evidence>
<sequence length="231" mass="24287">MRRFLALALAASAAFAAATERIPVNHVRFSSNSSRVMVLTSGVGDGSGLGMASLKVFSTATGAQVYGNQRTADLPPNTLRWDLLTTPPAPATLSALGLTPGAVSTAKYNRIYPRPFPQWSDGLGAGQNAVTPVALWTGPVPIKLEVYALPSSCPYGGLLPAGESPAGLKLTINTQTIHQDFTLPPGRTCAVRYSLERVDIRGNRVLVTVRSYGPGFEGPDATAVFIAATLY</sequence>
<protein>
    <submittedName>
        <fullName evidence="2">DUF2259 domain-containing protein</fullName>
    </submittedName>
</protein>
<comment type="caution">
    <text evidence="2">The sequence shown here is derived from an EMBL/GenBank/DDBJ whole genome shotgun (WGS) entry which is preliminary data.</text>
</comment>
<dbReference type="RefSeq" id="WP_317640384.1">
    <property type="nucleotide sequence ID" value="NZ_JAPMIV010000018.1"/>
</dbReference>
<reference evidence="2 3" key="1">
    <citation type="submission" date="2022-11" db="EMBL/GenBank/DDBJ databases">
        <title>Deinococcus ZS9-10, Low Temperature and Draught-tolerating, UV-resistant Bacteria from Continental Antarctica.</title>
        <authorList>
            <person name="Cheng L."/>
        </authorList>
    </citation>
    <scope>NUCLEOTIDE SEQUENCE [LARGE SCALE GENOMIC DNA]</scope>
    <source>
        <strain evidence="2 3">ZS9-10</strain>
    </source>
</reference>
<feature type="chain" id="PRO_5047494809" evidence="1">
    <location>
        <begin position="17"/>
        <end position="231"/>
    </location>
</feature>
<accession>A0ABU4DRJ5</accession>